<feature type="transmembrane region" description="Helical" evidence="10">
    <location>
        <begin position="97"/>
        <end position="123"/>
    </location>
</feature>
<keyword evidence="7" id="KW-0256">Endoplasmic reticulum</keyword>
<keyword evidence="8 10" id="KW-1133">Transmembrane helix</keyword>
<accession>A0AA95KNY1</accession>
<sequence length="371" mass="41761">MMKVYLLWHHYKKTLTLALLLFIFSNIFVQGFADLAVAEFGASSSSLSSACKWDCGWYASIVNEGYFLEPKEHEAGNAANWAFFPLFPLLAIAVKNIFGISAGLALVITSKFFLLIAIFAFMLLVEKELGSKKKILAGFLVAFNPYIIYAHVGYTESLYFFLTSMAFVALKQHQWIMVGFLTGLLSATRVVGILFLFPYFFQLFSQFSLFRNNFSLLLTFLLGLLLIPVGLGGYMLYLHLHVGDALAFSHIQVAWGRSLSNPFTNLWFGLMEGGRSTYMAFFALFSLIMSGWLLIDKYYHYAIFLICVTLLPLATGLDSLPRYVMWQAPFLFGLVLVFDRFPLLKLLGGVYAAGIAGFMVMAWFSGRVFVI</sequence>
<evidence type="ECO:0008006" key="12">
    <source>
        <dbReference type="Google" id="ProtNLM"/>
    </source>
</evidence>
<keyword evidence="3" id="KW-0337">GPI-anchor biosynthesis</keyword>
<proteinExistence type="predicted"/>
<comment type="pathway">
    <text evidence="2">Glycolipid biosynthesis; glycosylphosphatidylinositol-anchor biosynthesis.</text>
</comment>
<dbReference type="GO" id="GO:0016020">
    <property type="term" value="C:membrane"/>
    <property type="evidence" value="ECO:0007669"/>
    <property type="project" value="GOC"/>
</dbReference>
<keyword evidence="9 10" id="KW-0472">Membrane</keyword>
<dbReference type="GO" id="GO:0031501">
    <property type="term" value="C:mannosyltransferase complex"/>
    <property type="evidence" value="ECO:0007669"/>
    <property type="project" value="TreeGrafter"/>
</dbReference>
<evidence type="ECO:0000256" key="10">
    <source>
        <dbReference type="SAM" id="Phobius"/>
    </source>
</evidence>
<evidence type="ECO:0000256" key="8">
    <source>
        <dbReference type="ARBA" id="ARBA00022989"/>
    </source>
</evidence>
<evidence type="ECO:0000256" key="9">
    <source>
        <dbReference type="ARBA" id="ARBA00023136"/>
    </source>
</evidence>
<dbReference type="EMBL" id="CP124756">
    <property type="protein sequence ID" value="WGZ93708.1"/>
    <property type="molecule type" value="Genomic_DNA"/>
</dbReference>
<dbReference type="GO" id="GO:0000009">
    <property type="term" value="F:alpha-1,6-mannosyltransferase activity"/>
    <property type="evidence" value="ECO:0007669"/>
    <property type="project" value="InterPro"/>
</dbReference>
<protein>
    <recommendedName>
        <fullName evidence="12">Glycosyltransferase RgtA/B/C/D-like domain-containing protein</fullName>
    </recommendedName>
</protein>
<dbReference type="KEGG" id="tput:QJT81_18255"/>
<dbReference type="GO" id="GO:0004376">
    <property type="term" value="F:GPI mannosyltransferase activity"/>
    <property type="evidence" value="ECO:0007669"/>
    <property type="project" value="InterPro"/>
</dbReference>
<organism evidence="11">
    <name type="scientific">Candidatus Thiothrix putei</name>
    <dbReference type="NCBI Taxonomy" id="3080811"/>
    <lineage>
        <taxon>Bacteria</taxon>
        <taxon>Pseudomonadati</taxon>
        <taxon>Pseudomonadota</taxon>
        <taxon>Gammaproteobacteria</taxon>
        <taxon>Thiotrichales</taxon>
        <taxon>Thiotrichaceae</taxon>
        <taxon>Thiothrix</taxon>
    </lineage>
</organism>
<evidence type="ECO:0000256" key="2">
    <source>
        <dbReference type="ARBA" id="ARBA00004687"/>
    </source>
</evidence>
<reference evidence="11" key="2">
    <citation type="submission" date="2023-04" db="EMBL/GenBank/DDBJ databases">
        <authorList>
            <person name="Beletskiy A.V."/>
            <person name="Mardanov A.V."/>
            <person name="Ravin N.V."/>
        </authorList>
    </citation>
    <scope>NUCLEOTIDE SEQUENCE</scope>
    <source>
        <strain evidence="11">GKL-02</strain>
    </source>
</reference>
<reference evidence="11" key="1">
    <citation type="journal article" date="2023" name="Int. J. Mol. Sci.">
        <title>Metagenomics Revealed a New Genus 'Candidatus Thiocaldithrix dubininis' gen. nov., sp. nov. and a New Species 'Candidatus Thiothrix putei' sp. nov. in the Family Thiotrichaceae, Some Members of Which Have Traits of Both Na+- and H+-Motive Energetics.</title>
        <authorList>
            <person name="Ravin N.V."/>
            <person name="Muntyan M.S."/>
            <person name="Smolyakov D.D."/>
            <person name="Rudenko T.S."/>
            <person name="Beletsky A.V."/>
            <person name="Mardanov A.V."/>
            <person name="Grabovich M.Y."/>
        </authorList>
    </citation>
    <scope>NUCLEOTIDE SEQUENCE</scope>
    <source>
        <strain evidence="11">GKL-02</strain>
    </source>
</reference>
<keyword evidence="4" id="KW-0328">Glycosyltransferase</keyword>
<dbReference type="PANTHER" id="PTHR12468:SF2">
    <property type="entry name" value="GPI MANNOSYLTRANSFERASE 2"/>
    <property type="match status" value="1"/>
</dbReference>
<feature type="transmembrane region" description="Helical" evidence="10">
    <location>
        <begin position="276"/>
        <end position="294"/>
    </location>
</feature>
<feature type="transmembrane region" description="Helical" evidence="10">
    <location>
        <begin position="174"/>
        <end position="201"/>
    </location>
</feature>
<dbReference type="InterPro" id="IPR007315">
    <property type="entry name" value="PIG-V/Gpi18"/>
</dbReference>
<keyword evidence="5" id="KW-0808">Transferase</keyword>
<evidence type="ECO:0000313" key="11">
    <source>
        <dbReference type="EMBL" id="WGZ93708.1"/>
    </source>
</evidence>
<evidence type="ECO:0000256" key="5">
    <source>
        <dbReference type="ARBA" id="ARBA00022679"/>
    </source>
</evidence>
<feature type="transmembrane region" description="Helical" evidence="10">
    <location>
        <begin position="135"/>
        <end position="154"/>
    </location>
</feature>
<keyword evidence="6 10" id="KW-0812">Transmembrane</keyword>
<evidence type="ECO:0000256" key="7">
    <source>
        <dbReference type="ARBA" id="ARBA00022824"/>
    </source>
</evidence>
<feature type="transmembrane region" description="Helical" evidence="10">
    <location>
        <begin position="213"/>
        <end position="237"/>
    </location>
</feature>
<feature type="transmembrane region" description="Helical" evidence="10">
    <location>
        <begin position="301"/>
        <end position="317"/>
    </location>
</feature>
<dbReference type="AlphaFoldDB" id="A0AA95KNY1"/>
<evidence type="ECO:0000256" key="1">
    <source>
        <dbReference type="ARBA" id="ARBA00004477"/>
    </source>
</evidence>
<dbReference type="PANTHER" id="PTHR12468">
    <property type="entry name" value="GPI MANNOSYLTRANSFERASE 2"/>
    <property type="match status" value="1"/>
</dbReference>
<dbReference type="Proteomes" id="UP001301326">
    <property type="component" value="Chromosome"/>
</dbReference>
<name>A0AA95KNY1_9GAMM</name>
<evidence type="ECO:0000256" key="3">
    <source>
        <dbReference type="ARBA" id="ARBA00022502"/>
    </source>
</evidence>
<evidence type="ECO:0000256" key="4">
    <source>
        <dbReference type="ARBA" id="ARBA00022676"/>
    </source>
</evidence>
<gene>
    <name evidence="11" type="ORF">QJT81_18255</name>
</gene>
<feature type="transmembrane region" description="Helical" evidence="10">
    <location>
        <begin position="346"/>
        <end position="365"/>
    </location>
</feature>
<dbReference type="GO" id="GO:0006506">
    <property type="term" value="P:GPI anchor biosynthetic process"/>
    <property type="evidence" value="ECO:0007669"/>
    <property type="project" value="UniProtKB-KW"/>
</dbReference>
<evidence type="ECO:0000256" key="6">
    <source>
        <dbReference type="ARBA" id="ARBA00022692"/>
    </source>
</evidence>
<comment type="subcellular location">
    <subcellularLocation>
        <location evidence="1">Endoplasmic reticulum membrane</location>
        <topology evidence="1">Multi-pass membrane protein</topology>
    </subcellularLocation>
</comment>